<keyword evidence="2" id="KW-1185">Reference proteome</keyword>
<gene>
    <name evidence="1" type="ORF">DY000_02045904</name>
</gene>
<proteinExistence type="predicted"/>
<dbReference type="EMBL" id="QGKV02000297">
    <property type="protein sequence ID" value="KAF3610689.1"/>
    <property type="molecule type" value="Genomic_DNA"/>
</dbReference>
<evidence type="ECO:0000313" key="1">
    <source>
        <dbReference type="EMBL" id="KAF3610689.1"/>
    </source>
</evidence>
<organism evidence="1 2">
    <name type="scientific">Brassica cretica</name>
    <name type="common">Mustard</name>
    <dbReference type="NCBI Taxonomy" id="69181"/>
    <lineage>
        <taxon>Eukaryota</taxon>
        <taxon>Viridiplantae</taxon>
        <taxon>Streptophyta</taxon>
        <taxon>Embryophyta</taxon>
        <taxon>Tracheophyta</taxon>
        <taxon>Spermatophyta</taxon>
        <taxon>Magnoliopsida</taxon>
        <taxon>eudicotyledons</taxon>
        <taxon>Gunneridae</taxon>
        <taxon>Pentapetalae</taxon>
        <taxon>rosids</taxon>
        <taxon>malvids</taxon>
        <taxon>Brassicales</taxon>
        <taxon>Brassicaceae</taxon>
        <taxon>Brassiceae</taxon>
        <taxon>Brassica</taxon>
    </lineage>
</organism>
<name>A0ABQ7F483_BRACR</name>
<protein>
    <submittedName>
        <fullName evidence="1">Uncharacterized protein</fullName>
    </submittedName>
</protein>
<sequence length="77" mass="8518">MEVTRVSERRALSVIVASMSVHVLRIELSLCFTPSRLIKEFLMCLDDDVGGKVRRMNLLSVEVLAGEGESPEGRGLD</sequence>
<dbReference type="Proteomes" id="UP000266723">
    <property type="component" value="Unassembled WGS sequence"/>
</dbReference>
<accession>A0ABQ7F483</accession>
<reference evidence="1 2" key="1">
    <citation type="journal article" date="2020" name="BMC Genomics">
        <title>Intraspecific diversification of the crop wild relative Brassica cretica Lam. using demographic model selection.</title>
        <authorList>
            <person name="Kioukis A."/>
            <person name="Michalopoulou V.A."/>
            <person name="Briers L."/>
            <person name="Pirintsos S."/>
            <person name="Studholme D.J."/>
            <person name="Pavlidis P."/>
            <person name="Sarris P.F."/>
        </authorList>
    </citation>
    <scope>NUCLEOTIDE SEQUENCE [LARGE SCALE GENOMIC DNA]</scope>
    <source>
        <strain evidence="2">cv. PFS-1207/04</strain>
    </source>
</reference>
<evidence type="ECO:0000313" key="2">
    <source>
        <dbReference type="Proteomes" id="UP000266723"/>
    </source>
</evidence>
<comment type="caution">
    <text evidence="1">The sequence shown here is derived from an EMBL/GenBank/DDBJ whole genome shotgun (WGS) entry which is preliminary data.</text>
</comment>